<gene>
    <name evidence="7" type="ORF">HHL11_26075</name>
</gene>
<evidence type="ECO:0000313" key="8">
    <source>
        <dbReference type="Proteomes" id="UP000541185"/>
    </source>
</evidence>
<dbReference type="PANTHER" id="PTHR30483">
    <property type="entry name" value="LEUCINE-SPECIFIC-BINDING PROTEIN"/>
    <property type="match status" value="1"/>
</dbReference>
<name>A0A848HB17_9BURK</name>
<comment type="similarity">
    <text evidence="1">Belongs to the leucine-binding protein family.</text>
</comment>
<dbReference type="InterPro" id="IPR000709">
    <property type="entry name" value="Leu_Ile_Val-bd"/>
</dbReference>
<evidence type="ECO:0000313" key="7">
    <source>
        <dbReference type="EMBL" id="NML47242.1"/>
    </source>
</evidence>
<dbReference type="InterPro" id="IPR051010">
    <property type="entry name" value="BCAA_transport"/>
</dbReference>
<dbReference type="Pfam" id="PF13458">
    <property type="entry name" value="Peripla_BP_6"/>
    <property type="match status" value="1"/>
</dbReference>
<dbReference type="InterPro" id="IPR028081">
    <property type="entry name" value="Leu-bd"/>
</dbReference>
<proteinExistence type="inferred from homology"/>
<keyword evidence="4" id="KW-0029">Amino-acid transport</keyword>
<feature type="chain" id="PRO_5032760755" evidence="5">
    <location>
        <begin position="33"/>
        <end position="404"/>
    </location>
</feature>
<evidence type="ECO:0000256" key="1">
    <source>
        <dbReference type="ARBA" id="ARBA00010062"/>
    </source>
</evidence>
<reference evidence="7 8" key="1">
    <citation type="submission" date="2020-04" db="EMBL/GenBank/DDBJ databases">
        <title>Ramlibacter sp. G-1-2-2 isolated from soil.</title>
        <authorList>
            <person name="Dahal R.H."/>
        </authorList>
    </citation>
    <scope>NUCLEOTIDE SEQUENCE [LARGE SCALE GENOMIC DNA]</scope>
    <source>
        <strain evidence="7 8">G-1-2-2</strain>
    </source>
</reference>
<keyword evidence="2" id="KW-0813">Transport</keyword>
<sequence>MTKNSHDPSRRSMLLASAAALGAGMWSLPGRAADNELRLGWIKPLNGPLASTFEGYFQAAEIGFEEINAAGGILGRKLVKVEVDDQANPANEPIVMRKLADAGVQILVGPIGSSQSLAAFQIGGPRKMLQATYSSADEVGDGTRFPYHYGFSSPGLAQVKRHAEYLQAMGIKKAGILTEDSAAGASIRESIQQELKARRIEVVSDQVFNLKTQDMTPFLRKLRADGALALDTHLSNLNDMTQLRIGLKRLNWTPPIVGGAGLLLSGTVPDGAMYKDIYAATYRALTYTDTEKPPGRVIEFARKLAAKDISPTIIGTAVTSPFYDFLHALKKGAEATKSLEPDAIRKYWDSGADLGGLFGRLTFTPARHFGYETDAMAMAVVASEDEPFSKEFKGIFRRRAPAVA</sequence>
<evidence type="ECO:0000256" key="3">
    <source>
        <dbReference type="ARBA" id="ARBA00022729"/>
    </source>
</evidence>
<organism evidence="7 8">
    <name type="scientific">Ramlibacter agri</name>
    <dbReference type="NCBI Taxonomy" id="2728837"/>
    <lineage>
        <taxon>Bacteria</taxon>
        <taxon>Pseudomonadati</taxon>
        <taxon>Pseudomonadota</taxon>
        <taxon>Betaproteobacteria</taxon>
        <taxon>Burkholderiales</taxon>
        <taxon>Comamonadaceae</taxon>
        <taxon>Ramlibacter</taxon>
    </lineage>
</organism>
<dbReference type="GO" id="GO:0006865">
    <property type="term" value="P:amino acid transport"/>
    <property type="evidence" value="ECO:0007669"/>
    <property type="project" value="UniProtKB-KW"/>
</dbReference>
<evidence type="ECO:0000256" key="4">
    <source>
        <dbReference type="ARBA" id="ARBA00022970"/>
    </source>
</evidence>
<keyword evidence="8" id="KW-1185">Reference proteome</keyword>
<dbReference type="SUPFAM" id="SSF53822">
    <property type="entry name" value="Periplasmic binding protein-like I"/>
    <property type="match status" value="1"/>
</dbReference>
<feature type="signal peptide" evidence="5">
    <location>
        <begin position="1"/>
        <end position="32"/>
    </location>
</feature>
<accession>A0A848HB17</accession>
<dbReference type="Gene3D" id="3.40.50.2300">
    <property type="match status" value="2"/>
</dbReference>
<dbReference type="InterPro" id="IPR028082">
    <property type="entry name" value="Peripla_BP_I"/>
</dbReference>
<dbReference type="EMBL" id="JABBFX010000003">
    <property type="protein sequence ID" value="NML47242.1"/>
    <property type="molecule type" value="Genomic_DNA"/>
</dbReference>
<dbReference type="Proteomes" id="UP000541185">
    <property type="component" value="Unassembled WGS sequence"/>
</dbReference>
<dbReference type="PROSITE" id="PS51318">
    <property type="entry name" value="TAT"/>
    <property type="match status" value="1"/>
</dbReference>
<evidence type="ECO:0000259" key="6">
    <source>
        <dbReference type="Pfam" id="PF13458"/>
    </source>
</evidence>
<keyword evidence="3 5" id="KW-0732">Signal</keyword>
<dbReference type="InterPro" id="IPR006311">
    <property type="entry name" value="TAT_signal"/>
</dbReference>
<feature type="domain" description="Leucine-binding protein" evidence="6">
    <location>
        <begin position="37"/>
        <end position="371"/>
    </location>
</feature>
<dbReference type="PRINTS" id="PR00337">
    <property type="entry name" value="LEUILEVALBP"/>
</dbReference>
<dbReference type="PANTHER" id="PTHR30483:SF6">
    <property type="entry name" value="PERIPLASMIC BINDING PROTEIN OF ABC TRANSPORTER FOR NATURAL AMINO ACIDS"/>
    <property type="match status" value="1"/>
</dbReference>
<evidence type="ECO:0000256" key="5">
    <source>
        <dbReference type="SAM" id="SignalP"/>
    </source>
</evidence>
<dbReference type="RefSeq" id="WP_169421524.1">
    <property type="nucleotide sequence ID" value="NZ_JABBFX010000003.1"/>
</dbReference>
<comment type="caution">
    <text evidence="7">The sequence shown here is derived from an EMBL/GenBank/DDBJ whole genome shotgun (WGS) entry which is preliminary data.</text>
</comment>
<protein>
    <submittedName>
        <fullName evidence="7">Amino acid ABC transporter substrate-binding protein</fullName>
    </submittedName>
</protein>
<dbReference type="AlphaFoldDB" id="A0A848HB17"/>
<evidence type="ECO:0000256" key="2">
    <source>
        <dbReference type="ARBA" id="ARBA00022448"/>
    </source>
</evidence>